<name>A0ABT8L556_9BACT</name>
<dbReference type="InterPro" id="IPR012334">
    <property type="entry name" value="Pectin_lyas_fold"/>
</dbReference>
<dbReference type="EMBL" id="JAUJEB010000001">
    <property type="protein sequence ID" value="MDN5212863.1"/>
    <property type="molecule type" value="Genomic_DNA"/>
</dbReference>
<gene>
    <name evidence="2" type="ORF">QQ020_12430</name>
</gene>
<dbReference type="PROSITE" id="PS51257">
    <property type="entry name" value="PROKAR_LIPOPROTEIN"/>
    <property type="match status" value="1"/>
</dbReference>
<feature type="compositionally biased region" description="Basic and acidic residues" evidence="1">
    <location>
        <begin position="439"/>
        <end position="457"/>
    </location>
</feature>
<dbReference type="SUPFAM" id="SSF51126">
    <property type="entry name" value="Pectin lyase-like"/>
    <property type="match status" value="1"/>
</dbReference>
<evidence type="ECO:0000313" key="2">
    <source>
        <dbReference type="EMBL" id="MDN5212863.1"/>
    </source>
</evidence>
<feature type="region of interest" description="Disordered" evidence="1">
    <location>
        <begin position="432"/>
        <end position="457"/>
    </location>
</feature>
<dbReference type="InterPro" id="IPR011050">
    <property type="entry name" value="Pectin_lyase_fold/virulence"/>
</dbReference>
<dbReference type="RefSeq" id="WP_346758180.1">
    <property type="nucleotide sequence ID" value="NZ_JAUJEB010000001.1"/>
</dbReference>
<accession>A0ABT8L556</accession>
<comment type="caution">
    <text evidence="2">The sequence shown here is derived from an EMBL/GenBank/DDBJ whole genome shotgun (WGS) entry which is preliminary data.</text>
</comment>
<dbReference type="Gene3D" id="2.160.20.10">
    <property type="entry name" value="Single-stranded right-handed beta-helix, Pectin lyase-like"/>
    <property type="match status" value="1"/>
</dbReference>
<protein>
    <submittedName>
        <fullName evidence="2">Right-handed parallel beta-helix repeat-containing protein</fullName>
    </submittedName>
</protein>
<sequence length="457" mass="50070">MKNIVQGLLVAFVVFISCTPEDEKIDSGNIQPLTFSTDTVVFDTIFTAVGSVTKRLVVGNPNKNAVRISTINLATGSSSPYTIFVDGVPNDQFQDEILLGNDSLLVLIQVMIDPQEEDLPFLVKDSIVFNTNNISQHVKLISYGQDANFLNDSILACNEVWDSNKPYVISNSVLIDTLCTLTVKKGVSVFSDNNSFVFVKGRLIVEGEADSPVLFSNSRLDEDFINAPGQWGGIIFLPGSKGNDINFASIRNAAVGLNLDTFDNDTVPEIIVNNTIIENMSASGILTIGADVYATNVLIDNCAEFMTGNFGGGYHTYIHCTFANSETDFFRQNPSFAFTDNFSQNNRTLVSDLYVNLDNSIVWGNLEEELIFDLTGETNSVLIITNSILKTNLELDINNNLLNENPKFLDPANFNYRLDTLSPAKDAGGPSSLLLDLDGNPRDADPDLGAYERIEND</sequence>
<reference evidence="2" key="1">
    <citation type="submission" date="2023-06" db="EMBL/GenBank/DDBJ databases">
        <title>Genomic of Agaribacillus aureum.</title>
        <authorList>
            <person name="Wang G."/>
        </authorList>
    </citation>
    <scope>NUCLEOTIDE SEQUENCE</scope>
    <source>
        <strain evidence="2">BMA12</strain>
    </source>
</reference>
<proteinExistence type="predicted"/>
<keyword evidence="3" id="KW-1185">Reference proteome</keyword>
<evidence type="ECO:0000256" key="1">
    <source>
        <dbReference type="SAM" id="MobiDB-lite"/>
    </source>
</evidence>
<organism evidence="2 3">
    <name type="scientific">Agaribacillus aureus</name>
    <dbReference type="NCBI Taxonomy" id="3051825"/>
    <lineage>
        <taxon>Bacteria</taxon>
        <taxon>Pseudomonadati</taxon>
        <taxon>Bacteroidota</taxon>
        <taxon>Cytophagia</taxon>
        <taxon>Cytophagales</taxon>
        <taxon>Splendidivirgaceae</taxon>
        <taxon>Agaribacillus</taxon>
    </lineage>
</organism>
<evidence type="ECO:0000313" key="3">
    <source>
        <dbReference type="Proteomes" id="UP001172083"/>
    </source>
</evidence>
<dbReference type="Proteomes" id="UP001172083">
    <property type="component" value="Unassembled WGS sequence"/>
</dbReference>